<keyword evidence="10 15" id="KW-0547">Nucleotide-binding</keyword>
<dbReference type="Pfam" id="PF01503">
    <property type="entry name" value="PRA-PH"/>
    <property type="match status" value="1"/>
</dbReference>
<dbReference type="EMBL" id="VVXJ01000023">
    <property type="protein sequence ID" value="KAA2374808.1"/>
    <property type="molecule type" value="Genomic_DNA"/>
</dbReference>
<comment type="pathway">
    <text evidence="5 15">Amino-acid biosynthesis; L-histidine biosynthesis; L-histidine from 5-phospho-alpha-D-ribose 1-diphosphate: step 2/9.</text>
</comment>
<evidence type="ECO:0000256" key="15">
    <source>
        <dbReference type="HAMAP-Rule" id="MF_01019"/>
    </source>
</evidence>
<evidence type="ECO:0000259" key="16">
    <source>
        <dbReference type="Pfam" id="PF01502"/>
    </source>
</evidence>
<dbReference type="GO" id="GO:0004636">
    <property type="term" value="F:phosphoribosyl-ATP diphosphatase activity"/>
    <property type="evidence" value="ECO:0007669"/>
    <property type="project" value="UniProtKB-UniRule"/>
</dbReference>
<dbReference type="GO" id="GO:0005524">
    <property type="term" value="F:ATP binding"/>
    <property type="evidence" value="ECO:0007669"/>
    <property type="project" value="UniProtKB-KW"/>
</dbReference>
<dbReference type="EMBL" id="VVXK01000030">
    <property type="protein sequence ID" value="KAA2365815.1"/>
    <property type="molecule type" value="Genomic_DNA"/>
</dbReference>
<dbReference type="GO" id="GO:0000105">
    <property type="term" value="P:L-histidine biosynthetic process"/>
    <property type="evidence" value="ECO:0007669"/>
    <property type="project" value="UniProtKB-UniRule"/>
</dbReference>
<gene>
    <name evidence="15" type="primary">hisI</name>
    <name evidence="15" type="synonym">hisIE</name>
    <name evidence="18" type="ORF">F2Y07_10540</name>
    <name evidence="17" type="ORF">F2Y13_14290</name>
</gene>
<evidence type="ECO:0000256" key="5">
    <source>
        <dbReference type="ARBA" id="ARBA00005204"/>
    </source>
</evidence>
<dbReference type="EC" id="3.6.1.31" evidence="15"/>
<dbReference type="InterPro" id="IPR002496">
    <property type="entry name" value="PRib_AMP_CycHydrolase_dom"/>
</dbReference>
<dbReference type="NCBIfam" id="NF000768">
    <property type="entry name" value="PRK00051.1"/>
    <property type="match status" value="1"/>
</dbReference>
<dbReference type="FunFam" id="3.10.20.810:FF:000001">
    <property type="entry name" value="Histidine biosynthesis bifunctional protein HisIE"/>
    <property type="match status" value="1"/>
</dbReference>
<dbReference type="HAMAP" id="MF_01019">
    <property type="entry name" value="HisIE"/>
    <property type="match status" value="1"/>
</dbReference>
<dbReference type="Pfam" id="PF01502">
    <property type="entry name" value="PRA-CH"/>
    <property type="match status" value="1"/>
</dbReference>
<evidence type="ECO:0000256" key="2">
    <source>
        <dbReference type="ARBA" id="ARBA00001460"/>
    </source>
</evidence>
<keyword evidence="12 15" id="KW-0067">ATP-binding</keyword>
<dbReference type="PANTHER" id="PTHR42945">
    <property type="entry name" value="HISTIDINE BIOSYNTHESIS BIFUNCTIONAL PROTEIN"/>
    <property type="match status" value="1"/>
</dbReference>
<feature type="region of interest" description="Phosphoribosyl-ATP pyrophosphohydrolase" evidence="15">
    <location>
        <begin position="118"/>
        <end position="206"/>
    </location>
</feature>
<evidence type="ECO:0000256" key="7">
    <source>
        <dbReference type="ARBA" id="ARBA00008299"/>
    </source>
</evidence>
<comment type="catalytic activity">
    <reaction evidence="1 15">
        <text>1-(5-phospho-beta-D-ribosyl)-5'-AMP + H2O = 1-(5-phospho-beta-D-ribosyl)-5-[(5-phospho-beta-D-ribosylamino)methylideneamino]imidazole-4-carboxamide</text>
        <dbReference type="Rhea" id="RHEA:20049"/>
        <dbReference type="ChEBI" id="CHEBI:15377"/>
        <dbReference type="ChEBI" id="CHEBI:58435"/>
        <dbReference type="ChEBI" id="CHEBI:59457"/>
        <dbReference type="EC" id="3.5.4.19"/>
    </reaction>
</comment>
<feature type="region of interest" description="Phosphoribosyl-AMP cyclohydrolase" evidence="15">
    <location>
        <begin position="1"/>
        <end position="117"/>
    </location>
</feature>
<dbReference type="HAMAP" id="MF_01020">
    <property type="entry name" value="HisE"/>
    <property type="match status" value="1"/>
</dbReference>
<comment type="subcellular location">
    <subcellularLocation>
        <location evidence="3 15">Cytoplasm</location>
    </subcellularLocation>
</comment>
<dbReference type="Gene3D" id="1.10.287.1080">
    <property type="entry name" value="MazG-like"/>
    <property type="match status" value="1"/>
</dbReference>
<protein>
    <recommendedName>
        <fullName evidence="15">Histidine biosynthesis bifunctional protein HisIE</fullName>
    </recommendedName>
    <domain>
        <recommendedName>
            <fullName evidence="15">Phosphoribosyl-AMP cyclohydrolase</fullName>
            <shortName evidence="15">PRA-CH</shortName>
            <ecNumber evidence="15">3.5.4.19</ecNumber>
        </recommendedName>
    </domain>
    <domain>
        <recommendedName>
            <fullName evidence="15">Phosphoribosyl-ATP pyrophosphatase</fullName>
            <shortName evidence="15">PRA-PH</shortName>
            <ecNumber evidence="15">3.6.1.31</ecNumber>
        </recommendedName>
    </domain>
</protein>
<dbReference type="GeneID" id="92756434"/>
<evidence type="ECO:0000313" key="19">
    <source>
        <dbReference type="Proteomes" id="UP000322658"/>
    </source>
</evidence>
<accession>A0A5B3GM72</accession>
<evidence type="ECO:0000256" key="12">
    <source>
        <dbReference type="ARBA" id="ARBA00022840"/>
    </source>
</evidence>
<dbReference type="PANTHER" id="PTHR42945:SF9">
    <property type="entry name" value="HISTIDINE BIOSYNTHESIS BIFUNCTIONAL PROTEIN HISIE"/>
    <property type="match status" value="1"/>
</dbReference>
<dbReference type="InterPro" id="IPR023019">
    <property type="entry name" value="His_synth_HisIE"/>
</dbReference>
<keyword evidence="9 15" id="KW-0028">Amino-acid biosynthesis</keyword>
<dbReference type="InterPro" id="IPR008179">
    <property type="entry name" value="HisE"/>
</dbReference>
<sequence>MKIEGKPFSAFDAAKLPGGLVPAVIQDDRTLQVLMLGYMNREAYEKSLAEGRVTFYSRSRQRLWTKGETSGNWLDIVSVAADCDCDTLLIRVIPHGPTCHTGSKTCFGEAVPETEGFIRYLQSVIRGRHAEMPEGSYTSKLFNRGVNKIAQKVGEEAVETVIEAVAQNREAMIYEASDLVYHLLVLLEATGCSIADLEKELARRHS</sequence>
<dbReference type="AlphaFoldDB" id="A0A5B3GM72"/>
<keyword evidence="11 15" id="KW-0378">Hydrolase</keyword>
<organism evidence="18 19">
    <name type="scientific">Alistipes shahii</name>
    <dbReference type="NCBI Taxonomy" id="328814"/>
    <lineage>
        <taxon>Bacteria</taxon>
        <taxon>Pseudomonadati</taxon>
        <taxon>Bacteroidota</taxon>
        <taxon>Bacteroidia</taxon>
        <taxon>Bacteroidales</taxon>
        <taxon>Rikenellaceae</taxon>
        <taxon>Alistipes</taxon>
    </lineage>
</organism>
<comment type="caution">
    <text evidence="18">The sequence shown here is derived from an EMBL/GenBank/DDBJ whole genome shotgun (WGS) entry which is preliminary data.</text>
</comment>
<evidence type="ECO:0000256" key="11">
    <source>
        <dbReference type="ARBA" id="ARBA00022801"/>
    </source>
</evidence>
<dbReference type="FunFam" id="1.10.287.1080:FF:000002">
    <property type="entry name" value="Histidine biosynthesis bifunctional protein HisIE"/>
    <property type="match status" value="1"/>
</dbReference>
<evidence type="ECO:0000256" key="3">
    <source>
        <dbReference type="ARBA" id="ARBA00004496"/>
    </source>
</evidence>
<evidence type="ECO:0000313" key="17">
    <source>
        <dbReference type="EMBL" id="KAA2365815.1"/>
    </source>
</evidence>
<dbReference type="Proteomes" id="UP000322658">
    <property type="component" value="Unassembled WGS sequence"/>
</dbReference>
<evidence type="ECO:0000256" key="13">
    <source>
        <dbReference type="ARBA" id="ARBA00023102"/>
    </source>
</evidence>
<evidence type="ECO:0000256" key="1">
    <source>
        <dbReference type="ARBA" id="ARBA00000024"/>
    </source>
</evidence>
<reference evidence="19 20" key="1">
    <citation type="journal article" date="2019" name="Nat. Med.">
        <title>A library of human gut bacterial isolates paired with longitudinal multiomics data enables mechanistic microbiome research.</title>
        <authorList>
            <person name="Poyet M."/>
            <person name="Groussin M."/>
            <person name="Gibbons S.M."/>
            <person name="Avila-Pacheco J."/>
            <person name="Jiang X."/>
            <person name="Kearney S.M."/>
            <person name="Perrotta A.R."/>
            <person name="Berdy B."/>
            <person name="Zhao S."/>
            <person name="Lieberman T.D."/>
            <person name="Swanson P.K."/>
            <person name="Smith M."/>
            <person name="Roesemann S."/>
            <person name="Alexander J.E."/>
            <person name="Rich S.A."/>
            <person name="Livny J."/>
            <person name="Vlamakis H."/>
            <person name="Clish C."/>
            <person name="Bullock K."/>
            <person name="Deik A."/>
            <person name="Scott J."/>
            <person name="Pierce K.A."/>
            <person name="Xavier R.J."/>
            <person name="Alm E.J."/>
        </authorList>
    </citation>
    <scope>NUCLEOTIDE SEQUENCE [LARGE SCALE GENOMIC DNA]</scope>
    <source>
        <strain evidence="18 19">BIOML-A1</strain>
        <strain evidence="17 20">BIOML-A2</strain>
    </source>
</reference>
<comment type="similarity">
    <text evidence="7 15">In the N-terminal section; belongs to the PRA-CH family.</text>
</comment>
<evidence type="ECO:0000256" key="14">
    <source>
        <dbReference type="ARBA" id="ARBA00023268"/>
    </source>
</evidence>
<name>A0A5B3GM72_9BACT</name>
<dbReference type="NCBIfam" id="TIGR03188">
    <property type="entry name" value="histidine_hisI"/>
    <property type="match status" value="1"/>
</dbReference>
<dbReference type="SUPFAM" id="SSF101386">
    <property type="entry name" value="all-alpha NTP pyrophosphatases"/>
    <property type="match status" value="1"/>
</dbReference>
<dbReference type="SUPFAM" id="SSF141734">
    <property type="entry name" value="HisI-like"/>
    <property type="match status" value="1"/>
</dbReference>
<dbReference type="CDD" id="cd11534">
    <property type="entry name" value="NTP-PPase_HisIE_like"/>
    <property type="match status" value="1"/>
</dbReference>
<evidence type="ECO:0000256" key="6">
    <source>
        <dbReference type="ARBA" id="ARBA00007731"/>
    </source>
</evidence>
<evidence type="ECO:0000256" key="10">
    <source>
        <dbReference type="ARBA" id="ARBA00022741"/>
    </source>
</evidence>
<dbReference type="UniPathway" id="UPA00031">
    <property type="reaction ID" value="UER00007"/>
</dbReference>
<dbReference type="Gene3D" id="3.10.20.810">
    <property type="entry name" value="Phosphoribosyl-AMP cyclohydrolase"/>
    <property type="match status" value="1"/>
</dbReference>
<comment type="pathway">
    <text evidence="4 15">Amino-acid biosynthesis; L-histidine biosynthesis; L-histidine from 5-phospho-alpha-D-ribose 1-diphosphate: step 3/9.</text>
</comment>
<keyword evidence="8 15" id="KW-0963">Cytoplasm</keyword>
<feature type="domain" description="Phosphoribosyl-AMP cyclohydrolase" evidence="16">
    <location>
        <begin position="35"/>
        <end position="107"/>
    </location>
</feature>
<dbReference type="InterPro" id="IPR021130">
    <property type="entry name" value="PRib-ATP_PPHydrolase-like"/>
</dbReference>
<comment type="similarity">
    <text evidence="6 15">In the C-terminal section; belongs to the PRA-PH family.</text>
</comment>
<proteinExistence type="inferred from homology"/>
<dbReference type="GO" id="GO:0004635">
    <property type="term" value="F:phosphoribosyl-AMP cyclohydrolase activity"/>
    <property type="evidence" value="ECO:0007669"/>
    <property type="project" value="UniProtKB-UniRule"/>
</dbReference>
<dbReference type="EC" id="3.5.4.19" evidence="15"/>
<dbReference type="InterPro" id="IPR038019">
    <property type="entry name" value="PRib_AMP_CycHydrolase_sf"/>
</dbReference>
<keyword evidence="13 15" id="KW-0368">Histidine biosynthesis</keyword>
<keyword evidence="14 15" id="KW-0511">Multifunctional enzyme</keyword>
<evidence type="ECO:0000313" key="20">
    <source>
        <dbReference type="Proteomes" id="UP000323567"/>
    </source>
</evidence>
<dbReference type="Proteomes" id="UP000323567">
    <property type="component" value="Unassembled WGS sequence"/>
</dbReference>
<evidence type="ECO:0000256" key="4">
    <source>
        <dbReference type="ARBA" id="ARBA00005169"/>
    </source>
</evidence>
<evidence type="ECO:0000256" key="8">
    <source>
        <dbReference type="ARBA" id="ARBA00022490"/>
    </source>
</evidence>
<evidence type="ECO:0000256" key="9">
    <source>
        <dbReference type="ARBA" id="ARBA00022605"/>
    </source>
</evidence>
<evidence type="ECO:0000313" key="18">
    <source>
        <dbReference type="EMBL" id="KAA2374808.1"/>
    </source>
</evidence>
<dbReference type="RefSeq" id="WP_015548084.1">
    <property type="nucleotide sequence ID" value="NZ_CATVWL010000032.1"/>
</dbReference>
<dbReference type="GO" id="GO:0005737">
    <property type="term" value="C:cytoplasm"/>
    <property type="evidence" value="ECO:0007669"/>
    <property type="project" value="UniProtKB-SubCell"/>
</dbReference>
<comment type="catalytic activity">
    <reaction evidence="2 15">
        <text>1-(5-phospho-beta-D-ribosyl)-ATP + H2O = 1-(5-phospho-beta-D-ribosyl)-5'-AMP + diphosphate + H(+)</text>
        <dbReference type="Rhea" id="RHEA:22828"/>
        <dbReference type="ChEBI" id="CHEBI:15377"/>
        <dbReference type="ChEBI" id="CHEBI:15378"/>
        <dbReference type="ChEBI" id="CHEBI:33019"/>
        <dbReference type="ChEBI" id="CHEBI:59457"/>
        <dbReference type="ChEBI" id="CHEBI:73183"/>
        <dbReference type="EC" id="3.6.1.31"/>
    </reaction>
</comment>
<dbReference type="NCBIfam" id="NF002747">
    <property type="entry name" value="PRK02759.1"/>
    <property type="match status" value="1"/>
</dbReference>